<organism evidence="1 2">
    <name type="scientific">Antarcticimicrobium sediminis</name>
    <dbReference type="NCBI Taxonomy" id="2546227"/>
    <lineage>
        <taxon>Bacteria</taxon>
        <taxon>Pseudomonadati</taxon>
        <taxon>Pseudomonadota</taxon>
        <taxon>Alphaproteobacteria</taxon>
        <taxon>Rhodobacterales</taxon>
        <taxon>Paracoccaceae</taxon>
        <taxon>Antarcticimicrobium</taxon>
    </lineage>
</organism>
<dbReference type="RefSeq" id="WP_132826943.1">
    <property type="nucleotide sequence ID" value="NZ_SMFP01000001.1"/>
</dbReference>
<dbReference type="EMBL" id="SMFP01000001">
    <property type="protein sequence ID" value="TDE40953.1"/>
    <property type="molecule type" value="Genomic_DNA"/>
</dbReference>
<accession>A0A4R5F0Q8</accession>
<dbReference type="Proteomes" id="UP000294662">
    <property type="component" value="Unassembled WGS sequence"/>
</dbReference>
<evidence type="ECO:0008006" key="3">
    <source>
        <dbReference type="Google" id="ProtNLM"/>
    </source>
</evidence>
<proteinExistence type="predicted"/>
<gene>
    <name evidence="1" type="ORF">E1B25_01700</name>
</gene>
<keyword evidence="2" id="KW-1185">Reference proteome</keyword>
<evidence type="ECO:0000313" key="1">
    <source>
        <dbReference type="EMBL" id="TDE40953.1"/>
    </source>
</evidence>
<protein>
    <recommendedName>
        <fullName evidence="3">Homeodomain-like domain-containing protein</fullName>
    </recommendedName>
</protein>
<sequence>MKSVTTRRETVVQLALKGNRPCEIIEQTGLSRTTIYHDLKVARRAGQHIPDFNKRGISKPELEPSERHKQVIALAVEGVPPRLIAEQLSLDSEAVYYELRNARRRGTQIPRFRCGRRPNEFRMLRLEPEAMRPLATHALARGMPTARLAERLLERIAADDLVDAVLDDGGADG</sequence>
<comment type="caution">
    <text evidence="1">The sequence shown here is derived from an EMBL/GenBank/DDBJ whole genome shotgun (WGS) entry which is preliminary data.</text>
</comment>
<reference evidence="1 2" key="1">
    <citation type="submission" date="2019-03" db="EMBL/GenBank/DDBJ databases">
        <authorList>
            <person name="Zhang S."/>
        </authorList>
    </citation>
    <scope>NUCLEOTIDE SEQUENCE [LARGE SCALE GENOMIC DNA]</scope>
    <source>
        <strain evidence="1 2">S4J41</strain>
    </source>
</reference>
<evidence type="ECO:0000313" key="2">
    <source>
        <dbReference type="Proteomes" id="UP000294662"/>
    </source>
</evidence>
<name>A0A4R5F0Q8_9RHOB</name>
<dbReference type="OrthoDB" id="7726202at2"/>
<dbReference type="AlphaFoldDB" id="A0A4R5F0Q8"/>